<keyword evidence="3" id="KW-1003">Cell membrane</keyword>
<feature type="transmembrane region" description="Helical" evidence="8">
    <location>
        <begin position="478"/>
        <end position="499"/>
    </location>
</feature>
<evidence type="ECO:0000256" key="5">
    <source>
        <dbReference type="ARBA" id="ARBA00022692"/>
    </source>
</evidence>
<keyword evidence="7 8" id="KW-0472">Membrane</keyword>
<dbReference type="InterPro" id="IPR035906">
    <property type="entry name" value="MetI-like_sf"/>
</dbReference>
<reference evidence="10 11" key="1">
    <citation type="submission" date="2023-08" db="EMBL/GenBank/DDBJ databases">
        <title>Phytohabitans sansha sp. nov., isolated from marine sediment.</title>
        <authorList>
            <person name="Zhao Y."/>
            <person name="Yi K."/>
        </authorList>
    </citation>
    <scope>NUCLEOTIDE SEQUENCE [LARGE SCALE GENOMIC DNA]</scope>
    <source>
        <strain evidence="10 11">ZYX-F-186</strain>
    </source>
</reference>
<evidence type="ECO:0000256" key="4">
    <source>
        <dbReference type="ARBA" id="ARBA00022519"/>
    </source>
</evidence>
<dbReference type="PANTHER" id="PTHR43357:SF4">
    <property type="entry name" value="INNER MEMBRANE ABC TRANSPORTER PERMEASE PROTEIN YDCV"/>
    <property type="match status" value="1"/>
</dbReference>
<protein>
    <submittedName>
        <fullName evidence="10">Iron ABC transporter permease</fullName>
    </submittedName>
</protein>
<feature type="transmembrane region" description="Helical" evidence="8">
    <location>
        <begin position="353"/>
        <end position="375"/>
    </location>
</feature>
<feature type="transmembrane region" description="Helical" evidence="8">
    <location>
        <begin position="50"/>
        <end position="78"/>
    </location>
</feature>
<dbReference type="EMBL" id="JAVHUY010000009">
    <property type="protein sequence ID" value="MDQ7905218.1"/>
    <property type="molecule type" value="Genomic_DNA"/>
</dbReference>
<gene>
    <name evidence="10" type="ORF">RB614_11855</name>
</gene>
<feature type="transmembrane region" description="Helical" evidence="8">
    <location>
        <begin position="244"/>
        <end position="269"/>
    </location>
</feature>
<evidence type="ECO:0000256" key="2">
    <source>
        <dbReference type="ARBA" id="ARBA00022448"/>
    </source>
</evidence>
<keyword evidence="2 8" id="KW-0813">Transport</keyword>
<feature type="transmembrane region" description="Helical" evidence="8">
    <location>
        <begin position="417"/>
        <end position="437"/>
    </location>
</feature>
<feature type="transmembrane region" description="Helical" evidence="8">
    <location>
        <begin position="198"/>
        <end position="220"/>
    </location>
</feature>
<evidence type="ECO:0000256" key="7">
    <source>
        <dbReference type="ARBA" id="ARBA00023136"/>
    </source>
</evidence>
<proteinExistence type="inferred from homology"/>
<accession>A0ABU0ZDV3</accession>
<dbReference type="CDD" id="cd06261">
    <property type="entry name" value="TM_PBP2"/>
    <property type="match status" value="2"/>
</dbReference>
<dbReference type="RefSeq" id="WP_308712490.1">
    <property type="nucleotide sequence ID" value="NZ_JAVHUY010000009.1"/>
</dbReference>
<evidence type="ECO:0000256" key="1">
    <source>
        <dbReference type="ARBA" id="ARBA00004429"/>
    </source>
</evidence>
<dbReference type="SUPFAM" id="SSF161098">
    <property type="entry name" value="MetI-like"/>
    <property type="match status" value="2"/>
</dbReference>
<organism evidence="10 11">
    <name type="scientific">Phytohabitans maris</name>
    <dbReference type="NCBI Taxonomy" id="3071409"/>
    <lineage>
        <taxon>Bacteria</taxon>
        <taxon>Bacillati</taxon>
        <taxon>Actinomycetota</taxon>
        <taxon>Actinomycetes</taxon>
        <taxon>Micromonosporales</taxon>
        <taxon>Micromonosporaceae</taxon>
    </lineage>
</organism>
<evidence type="ECO:0000313" key="11">
    <source>
        <dbReference type="Proteomes" id="UP001230908"/>
    </source>
</evidence>
<feature type="domain" description="ABC transmembrane type-1" evidence="9">
    <location>
        <begin position="348"/>
        <end position="544"/>
    </location>
</feature>
<evidence type="ECO:0000313" key="10">
    <source>
        <dbReference type="EMBL" id="MDQ7905218.1"/>
    </source>
</evidence>
<keyword evidence="5 8" id="KW-0812">Transmembrane</keyword>
<comment type="subcellular location">
    <subcellularLocation>
        <location evidence="1">Cell inner membrane</location>
        <topology evidence="1">Multi-pass membrane protein</topology>
    </subcellularLocation>
    <subcellularLocation>
        <location evidence="8">Cell membrane</location>
        <topology evidence="8">Multi-pass membrane protein</topology>
    </subcellularLocation>
</comment>
<feature type="transmembrane region" description="Helical" evidence="8">
    <location>
        <begin position="12"/>
        <end position="30"/>
    </location>
</feature>
<evidence type="ECO:0000256" key="6">
    <source>
        <dbReference type="ARBA" id="ARBA00022989"/>
    </source>
</evidence>
<dbReference type="Proteomes" id="UP001230908">
    <property type="component" value="Unassembled WGS sequence"/>
</dbReference>
<dbReference type="Pfam" id="PF00528">
    <property type="entry name" value="BPD_transp_1"/>
    <property type="match status" value="2"/>
</dbReference>
<keyword evidence="6 8" id="KW-1133">Transmembrane helix</keyword>
<feature type="transmembrane region" description="Helical" evidence="8">
    <location>
        <begin position="387"/>
        <end position="411"/>
    </location>
</feature>
<comment type="similarity">
    <text evidence="8">Belongs to the binding-protein-dependent transport system permease family.</text>
</comment>
<comment type="caution">
    <text evidence="10">The sequence shown here is derived from an EMBL/GenBank/DDBJ whole genome shotgun (WGS) entry which is preliminary data.</text>
</comment>
<evidence type="ECO:0000256" key="3">
    <source>
        <dbReference type="ARBA" id="ARBA00022475"/>
    </source>
</evidence>
<feature type="transmembrane region" description="Helical" evidence="8">
    <location>
        <begin position="290"/>
        <end position="321"/>
    </location>
</feature>
<evidence type="ECO:0000259" key="9">
    <source>
        <dbReference type="PROSITE" id="PS50928"/>
    </source>
</evidence>
<feature type="transmembrane region" description="Helical" evidence="8">
    <location>
        <begin position="139"/>
        <end position="161"/>
    </location>
</feature>
<dbReference type="InterPro" id="IPR000515">
    <property type="entry name" value="MetI-like"/>
</dbReference>
<feature type="domain" description="ABC transmembrane type-1" evidence="9">
    <location>
        <begin position="54"/>
        <end position="261"/>
    </location>
</feature>
<dbReference type="PROSITE" id="PS50928">
    <property type="entry name" value="ABC_TM1"/>
    <property type="match status" value="2"/>
</dbReference>
<feature type="transmembrane region" description="Helical" evidence="8">
    <location>
        <begin position="90"/>
        <end position="112"/>
    </location>
</feature>
<keyword evidence="4" id="KW-0997">Cell inner membrane</keyword>
<sequence length="553" mass="58727">MASRKNRRGIAWWALVLLMAVLILWPLVNLEAKMATDTGAFRRALDYPGLGSALVNTLVLAVGTVVVAVPSGTALAWVAQRTPPRMRGVVAFLPMVPLMLPPVAKVAGWTYLLSPRTGVINRLLRETGLFSADTGPIDIYSMTWMIAISGITLTSFVYLFVSASLRQRGVELELAASAFGANGWQTFRRVTLPLLRPALTYSTGIVFLLALGQFTTPLLLGGPRNIEVISTVMYRVASAPPVDYAMGAVLAVPLLLFGVLVVAGQRWAIGDERRFVAMSGPGGRVGTRSSWWALIPVALYLGVAVVLPLAALIVVSLVPYWSGRIDVASFTFANWDRALSNPTTQEAIATTGWAVLFTVVIVVPVGYLCALALVGRSGAPRLARRGVDLLSSVSLSMPAVLLGFAFLLTYTEPPFRLYGTTAMVVVAYVSLMVPHAIRPQLSAMMTVGPEYAEAARVGGAGPLATAWRVGLPLTRTGIGVAASLVVIMVVHEFAVSLMVTSPGRRVMGALLYDATNFGTAPQIAVVALLMVVVSSIGIVAAVLIGGTRSLERT</sequence>
<name>A0ABU0ZDV3_9ACTN</name>
<dbReference type="PANTHER" id="PTHR43357">
    <property type="entry name" value="INNER MEMBRANE ABC TRANSPORTER PERMEASE PROTEIN YDCV"/>
    <property type="match status" value="1"/>
</dbReference>
<keyword evidence="11" id="KW-1185">Reference proteome</keyword>
<feature type="transmembrane region" description="Helical" evidence="8">
    <location>
        <begin position="519"/>
        <end position="544"/>
    </location>
</feature>
<dbReference type="Gene3D" id="1.10.3720.10">
    <property type="entry name" value="MetI-like"/>
    <property type="match status" value="2"/>
</dbReference>
<evidence type="ECO:0000256" key="8">
    <source>
        <dbReference type="RuleBase" id="RU363032"/>
    </source>
</evidence>